<sequence>MWETENYNGRGMVRGDNPKKGFGTAKAEQTYFAIRGGKTKRVDVASVVEAASVCGGKSHFAAKLRICPPRHAAVQSNLPERPPVNSDQQLHYLTQFPVMQELREPIVRRLRNDICHSSTMKVSDGFMKELFFHATTLLKEVEIKYPDCGPEIEHQLNVLQKLEKEDFVLTTQHQIDTIIDANLGMKQTLIDFTEGQSHMKEIVKNLTMEINVNKSETDRLRKDQESNLEALEQRWHDCQSNLETLKQNQTEQAQNLSTLGKDKNDIMDTILALSKRVEQLETKINQTTTNDVILPKGEILHGKLESKLTIHAEDVAADENITKRLDDVANSIINQTPVQQQNSTLRIYFYAPFQIIQRGLSRIICTKRKCLELYIESPSIQSWITLCEDFSNGSIAMEFEPVQRYLRTFEGCENLTLRMEFDEEYFACCAKASINHLNSRLNYLTGSEEDCSTGEQKSCDSSEGEKALAESKRERVNLSITTNVGRAEEENAQHLEQLQQDHLTPDSAICQSIKYKVLQTMAEGHDQQILVDRHVVKKVYFDNIMDSLKEISNNSDEILAKTLKYGYEGDHEIRLMILGMFGAGKTSLVNNLINNFRNENIIPLSTEGFDLHRCKLIDNGDWCLDKELKYLKYHNRYRTALKETKIIGKMYSTSREASEPGILNFDLEQPSISLEEVLHNVKEQRDDEGIKDIIKVVQKLPEMYEDVPVNIPAPVIKKDITVSVWDFAGQTLYYSTHQFFLNKSSIYLVLMDLTKSLDDPVREGDKACGILCGLMKDCTYLDVFKFWLNAIHMYSGDGSSVGKLQPSIILVGTRKDEMTGTNDEKEIKNDLYFEKALQRAFVKGSPILKHIHPRKFLVNNLSPADPVFNQLKTEILCLAENQEYWGKKRPIRWILLEQSLDKLRDEGRQLLQMVDIQNANESNVHPLGEDELQLFLEIQHRHGNILYFNTDQLKGLIILDPQWIIQAFQCLITHVKNKNPSNFDAWEDYTNLAILKPEVFNEIMDKSAKTIGDNRVYVIKYMEHLDVMVKPFTFEEAKEARNMAADLQIEEDKHDAGQQLNTKYLDFHIVPCRLKKPPPFISDLTSPKAKKTTQVLCFVFSENFMPQSFYHRLVALCIRTWPISQEGDETLLYNGVAVFDIQSHSAYTLTIWYQDHIIYVRLSSWSKKYTEDIDFQLCKDVRHTLRMCLLNCVGQSVDNPRTATAFEEYIQCPFMQEFLHNKGMLRVADFMYDNELICKACRPRHTVERAEALQYWYKHTLDLIDSDDDDRPAEDSDLWSAASSIGNEYWMLGIELGLTDARMNTLYFECGQNNRLFSYKCMAEWRRKESEKATIRRLNRAINAAKLYCKK</sequence>
<reference evidence="12" key="2">
    <citation type="submission" date="2020-11" db="EMBL/GenBank/DDBJ databases">
        <authorList>
            <person name="McCartney M.A."/>
            <person name="Auch B."/>
            <person name="Kono T."/>
            <person name="Mallez S."/>
            <person name="Becker A."/>
            <person name="Gohl D.M."/>
            <person name="Silverstein K.A.T."/>
            <person name="Koren S."/>
            <person name="Bechman K.B."/>
            <person name="Herman A."/>
            <person name="Abrahante J.E."/>
            <person name="Garbe J."/>
        </authorList>
    </citation>
    <scope>NUCLEOTIDE SEQUENCE</scope>
    <source>
        <strain evidence="12">Duluth1</strain>
        <tissue evidence="12">Whole animal</tissue>
    </source>
</reference>
<evidence type="ECO:0000313" key="13">
    <source>
        <dbReference type="Proteomes" id="UP000828390"/>
    </source>
</evidence>
<keyword evidence="4" id="KW-0547">Nucleotide-binding</keyword>
<dbReference type="PANTHER" id="PTHR14389">
    <property type="entry name" value="SI:CH1073-475A24.1"/>
    <property type="match status" value="1"/>
</dbReference>
<dbReference type="PANTHER" id="PTHR14389:SF3">
    <property type="entry name" value="PROTEIN FAM111A-LIKE"/>
    <property type="match status" value="1"/>
</dbReference>
<proteinExistence type="predicted"/>
<organism evidence="12 13">
    <name type="scientific">Dreissena polymorpha</name>
    <name type="common">Zebra mussel</name>
    <name type="synonym">Mytilus polymorpha</name>
    <dbReference type="NCBI Taxonomy" id="45954"/>
    <lineage>
        <taxon>Eukaryota</taxon>
        <taxon>Metazoa</taxon>
        <taxon>Spiralia</taxon>
        <taxon>Lophotrochozoa</taxon>
        <taxon>Mollusca</taxon>
        <taxon>Bivalvia</taxon>
        <taxon>Autobranchia</taxon>
        <taxon>Heteroconchia</taxon>
        <taxon>Euheterodonta</taxon>
        <taxon>Imparidentia</taxon>
        <taxon>Neoheterodontei</taxon>
        <taxon>Myida</taxon>
        <taxon>Dreissenoidea</taxon>
        <taxon>Dreissenidae</taxon>
        <taxon>Dreissena</taxon>
    </lineage>
</organism>
<dbReference type="CDD" id="cd01670">
    <property type="entry name" value="Death"/>
    <property type="match status" value="1"/>
</dbReference>
<evidence type="ECO:0000256" key="6">
    <source>
        <dbReference type="ARBA" id="ARBA00022840"/>
    </source>
</evidence>
<feature type="domain" description="Roc" evidence="11">
    <location>
        <begin position="566"/>
        <end position="882"/>
    </location>
</feature>
<feature type="coiled-coil region" evidence="9">
    <location>
        <begin position="214"/>
        <end position="290"/>
    </location>
</feature>
<dbReference type="EMBL" id="JAIWYP010000006">
    <property type="protein sequence ID" value="KAH3814776.1"/>
    <property type="molecule type" value="Genomic_DNA"/>
</dbReference>
<feature type="region of interest" description="Disordered" evidence="10">
    <location>
        <begin position="1"/>
        <end position="21"/>
    </location>
</feature>
<evidence type="ECO:0000256" key="1">
    <source>
        <dbReference type="ARBA" id="ARBA00012513"/>
    </source>
</evidence>
<dbReference type="GO" id="GO:0016301">
    <property type="term" value="F:kinase activity"/>
    <property type="evidence" value="ECO:0007669"/>
    <property type="project" value="UniProtKB-KW"/>
</dbReference>
<keyword evidence="13" id="KW-1185">Reference proteome</keyword>
<evidence type="ECO:0000256" key="4">
    <source>
        <dbReference type="ARBA" id="ARBA00022741"/>
    </source>
</evidence>
<dbReference type="Gene3D" id="3.40.50.300">
    <property type="entry name" value="P-loop containing nucleotide triphosphate hydrolases"/>
    <property type="match status" value="1"/>
</dbReference>
<evidence type="ECO:0000256" key="9">
    <source>
        <dbReference type="SAM" id="Coils"/>
    </source>
</evidence>
<dbReference type="InterPro" id="IPR020859">
    <property type="entry name" value="ROC"/>
</dbReference>
<dbReference type="Gene3D" id="1.10.10.10">
    <property type="entry name" value="Winged helix-like DNA-binding domain superfamily/Winged helix DNA-binding domain"/>
    <property type="match status" value="1"/>
</dbReference>
<dbReference type="Pfam" id="PF08477">
    <property type="entry name" value="Roc"/>
    <property type="match status" value="1"/>
</dbReference>
<dbReference type="Proteomes" id="UP000828390">
    <property type="component" value="Unassembled WGS sequence"/>
</dbReference>
<dbReference type="Gene3D" id="1.10.533.10">
    <property type="entry name" value="Death Domain, Fas"/>
    <property type="match status" value="1"/>
</dbReference>
<accession>A0A9D4JJJ4</accession>
<evidence type="ECO:0000256" key="10">
    <source>
        <dbReference type="SAM" id="MobiDB-lite"/>
    </source>
</evidence>
<dbReference type="SUPFAM" id="SSF52540">
    <property type="entry name" value="P-loop containing nucleoside triphosphate hydrolases"/>
    <property type="match status" value="1"/>
</dbReference>
<keyword evidence="3" id="KW-0677">Repeat</keyword>
<dbReference type="InterPro" id="IPR027417">
    <property type="entry name" value="P-loop_NTPase"/>
</dbReference>
<comment type="catalytic activity">
    <reaction evidence="8">
        <text>L-seryl-[protein] + ATP = O-phospho-L-seryl-[protein] + ADP + H(+)</text>
        <dbReference type="Rhea" id="RHEA:17989"/>
        <dbReference type="Rhea" id="RHEA-COMP:9863"/>
        <dbReference type="Rhea" id="RHEA-COMP:11604"/>
        <dbReference type="ChEBI" id="CHEBI:15378"/>
        <dbReference type="ChEBI" id="CHEBI:29999"/>
        <dbReference type="ChEBI" id="CHEBI:30616"/>
        <dbReference type="ChEBI" id="CHEBI:83421"/>
        <dbReference type="ChEBI" id="CHEBI:456216"/>
        <dbReference type="EC" id="2.7.11.1"/>
    </reaction>
</comment>
<keyword evidence="2" id="KW-0808">Transferase</keyword>
<comment type="caution">
    <text evidence="12">The sequence shown here is derived from an EMBL/GenBank/DDBJ whole genome shotgun (WGS) entry which is preliminary data.</text>
</comment>
<dbReference type="InterPro" id="IPR011029">
    <property type="entry name" value="DEATH-like_dom_sf"/>
</dbReference>
<reference evidence="12" key="1">
    <citation type="journal article" date="2019" name="bioRxiv">
        <title>The Genome of the Zebra Mussel, Dreissena polymorpha: A Resource for Invasive Species Research.</title>
        <authorList>
            <person name="McCartney M.A."/>
            <person name="Auch B."/>
            <person name="Kono T."/>
            <person name="Mallez S."/>
            <person name="Zhang Y."/>
            <person name="Obille A."/>
            <person name="Becker A."/>
            <person name="Abrahante J.E."/>
            <person name="Garbe J."/>
            <person name="Badalamenti J.P."/>
            <person name="Herman A."/>
            <person name="Mangelson H."/>
            <person name="Liachko I."/>
            <person name="Sullivan S."/>
            <person name="Sone E.D."/>
            <person name="Koren S."/>
            <person name="Silverstein K.A.T."/>
            <person name="Beckman K.B."/>
            <person name="Gohl D.M."/>
        </authorList>
    </citation>
    <scope>NUCLEOTIDE SEQUENCE</scope>
    <source>
        <strain evidence="12">Duluth1</strain>
        <tissue evidence="12">Whole animal</tissue>
    </source>
</reference>
<evidence type="ECO:0000259" key="11">
    <source>
        <dbReference type="PROSITE" id="PS51424"/>
    </source>
</evidence>
<protein>
    <recommendedName>
        <fullName evidence="1">non-specific serine/threonine protein kinase</fullName>
        <ecNumber evidence="1">2.7.11.1</ecNumber>
    </recommendedName>
</protein>
<gene>
    <name evidence="12" type="ORF">DPMN_143286</name>
</gene>
<dbReference type="PROSITE" id="PS51424">
    <property type="entry name" value="ROC"/>
    <property type="match status" value="1"/>
</dbReference>
<evidence type="ECO:0000256" key="5">
    <source>
        <dbReference type="ARBA" id="ARBA00022777"/>
    </source>
</evidence>
<dbReference type="InterPro" id="IPR036388">
    <property type="entry name" value="WH-like_DNA-bd_sf"/>
</dbReference>
<evidence type="ECO:0000256" key="8">
    <source>
        <dbReference type="ARBA" id="ARBA00048679"/>
    </source>
</evidence>
<dbReference type="InterPro" id="IPR032171">
    <property type="entry name" value="COR-A"/>
</dbReference>
<keyword evidence="6" id="KW-0067">ATP-binding</keyword>
<evidence type="ECO:0000256" key="7">
    <source>
        <dbReference type="ARBA" id="ARBA00047899"/>
    </source>
</evidence>
<comment type="catalytic activity">
    <reaction evidence="7">
        <text>L-threonyl-[protein] + ATP = O-phospho-L-threonyl-[protein] + ADP + H(+)</text>
        <dbReference type="Rhea" id="RHEA:46608"/>
        <dbReference type="Rhea" id="RHEA-COMP:11060"/>
        <dbReference type="Rhea" id="RHEA-COMP:11605"/>
        <dbReference type="ChEBI" id="CHEBI:15378"/>
        <dbReference type="ChEBI" id="CHEBI:30013"/>
        <dbReference type="ChEBI" id="CHEBI:30616"/>
        <dbReference type="ChEBI" id="CHEBI:61977"/>
        <dbReference type="ChEBI" id="CHEBI:456216"/>
        <dbReference type="EC" id="2.7.11.1"/>
    </reaction>
</comment>
<evidence type="ECO:0000256" key="2">
    <source>
        <dbReference type="ARBA" id="ARBA00022679"/>
    </source>
</evidence>
<evidence type="ECO:0000313" key="12">
    <source>
        <dbReference type="EMBL" id="KAH3814776.1"/>
    </source>
</evidence>
<keyword evidence="5" id="KW-0418">Kinase</keyword>
<keyword evidence="9" id="KW-0175">Coiled coil</keyword>
<dbReference type="Pfam" id="PF16095">
    <property type="entry name" value="COR-A"/>
    <property type="match status" value="1"/>
</dbReference>
<dbReference type="GO" id="GO:0005524">
    <property type="term" value="F:ATP binding"/>
    <property type="evidence" value="ECO:0007669"/>
    <property type="project" value="UniProtKB-KW"/>
</dbReference>
<evidence type="ECO:0000256" key="3">
    <source>
        <dbReference type="ARBA" id="ARBA00022737"/>
    </source>
</evidence>
<dbReference type="EC" id="2.7.11.1" evidence="1"/>
<name>A0A9D4JJJ4_DREPO</name>